<feature type="compositionally biased region" description="Low complexity" evidence="1">
    <location>
        <begin position="53"/>
        <end position="68"/>
    </location>
</feature>
<keyword evidence="3" id="KW-1185">Reference proteome</keyword>
<feature type="region of interest" description="Disordered" evidence="1">
    <location>
        <begin position="25"/>
        <end position="171"/>
    </location>
</feature>
<dbReference type="OrthoDB" id="6750008at2759"/>
<proteinExistence type="predicted"/>
<gene>
    <name evidence="2" type="ORF">ACAOBT_LOCUS9886</name>
</gene>
<feature type="compositionally biased region" description="Polar residues" evidence="1">
    <location>
        <begin position="121"/>
        <end position="135"/>
    </location>
</feature>
<evidence type="ECO:0000313" key="3">
    <source>
        <dbReference type="Proteomes" id="UP001152888"/>
    </source>
</evidence>
<comment type="caution">
    <text evidence="2">The sequence shown here is derived from an EMBL/GenBank/DDBJ whole genome shotgun (WGS) entry which is preliminary data.</text>
</comment>
<evidence type="ECO:0000256" key="1">
    <source>
        <dbReference type="SAM" id="MobiDB-lite"/>
    </source>
</evidence>
<evidence type="ECO:0000313" key="2">
    <source>
        <dbReference type="EMBL" id="CAH1972249.1"/>
    </source>
</evidence>
<name>A0A9P0KDU6_ACAOB</name>
<feature type="compositionally biased region" description="Low complexity" evidence="1">
    <location>
        <begin position="154"/>
        <end position="165"/>
    </location>
</feature>
<protein>
    <submittedName>
        <fullName evidence="2">Uncharacterized protein</fullName>
    </submittedName>
</protein>
<accession>A0A9P0KDU6</accession>
<dbReference type="EMBL" id="CAKOFQ010006796">
    <property type="protein sequence ID" value="CAH1972249.1"/>
    <property type="molecule type" value="Genomic_DNA"/>
</dbReference>
<sequence length="280" mass="30596">MSFLAGFKLRPLEHDEVALVLANHSRDHSGPYPPSGWKPNGPEFETPGTPQTRGRPGARGSPAGSPVGPETPETTESPRASGSPGSPVSPGSSVSPVSPGSPGSPGAPEMPGKPGTPIGSEYTSTQPPVEHSPQTPFEEYGPPYHKPISQNDITTTRPQEPTTETSYKDEEVEIINELSEFTRKKRGQKSEKLKEVEEFDVTTGPPSVVDKKQDSLPSVRDMGVYYIYHPNGVLQRIMYSTKDDKVNMEFLARLKYENVISIEDPLYTYDPKTLALQKIH</sequence>
<reference evidence="2" key="1">
    <citation type="submission" date="2022-03" db="EMBL/GenBank/DDBJ databases">
        <authorList>
            <person name="Sayadi A."/>
        </authorList>
    </citation>
    <scope>NUCLEOTIDE SEQUENCE</scope>
</reference>
<dbReference type="AlphaFoldDB" id="A0A9P0KDU6"/>
<feature type="compositionally biased region" description="Low complexity" evidence="1">
    <location>
        <begin position="81"/>
        <end position="106"/>
    </location>
</feature>
<feature type="region of interest" description="Disordered" evidence="1">
    <location>
        <begin position="184"/>
        <end position="214"/>
    </location>
</feature>
<organism evidence="2 3">
    <name type="scientific">Acanthoscelides obtectus</name>
    <name type="common">Bean weevil</name>
    <name type="synonym">Bruchus obtectus</name>
    <dbReference type="NCBI Taxonomy" id="200917"/>
    <lineage>
        <taxon>Eukaryota</taxon>
        <taxon>Metazoa</taxon>
        <taxon>Ecdysozoa</taxon>
        <taxon>Arthropoda</taxon>
        <taxon>Hexapoda</taxon>
        <taxon>Insecta</taxon>
        <taxon>Pterygota</taxon>
        <taxon>Neoptera</taxon>
        <taxon>Endopterygota</taxon>
        <taxon>Coleoptera</taxon>
        <taxon>Polyphaga</taxon>
        <taxon>Cucujiformia</taxon>
        <taxon>Chrysomeloidea</taxon>
        <taxon>Chrysomelidae</taxon>
        <taxon>Bruchinae</taxon>
        <taxon>Bruchini</taxon>
        <taxon>Acanthoscelides</taxon>
    </lineage>
</organism>
<dbReference type="Proteomes" id="UP001152888">
    <property type="component" value="Unassembled WGS sequence"/>
</dbReference>